<name>X0SID5_9ZZZZ</name>
<accession>X0SID5</accession>
<evidence type="ECO:0000313" key="1">
    <source>
        <dbReference type="EMBL" id="GAF74871.1"/>
    </source>
</evidence>
<dbReference type="Pfam" id="PF13424">
    <property type="entry name" value="TPR_12"/>
    <property type="match status" value="1"/>
</dbReference>
<dbReference type="Pfam" id="PF13432">
    <property type="entry name" value="TPR_16"/>
    <property type="match status" value="1"/>
</dbReference>
<proteinExistence type="predicted"/>
<comment type="caution">
    <text evidence="1">The sequence shown here is derived from an EMBL/GenBank/DDBJ whole genome shotgun (WGS) entry which is preliminary data.</text>
</comment>
<organism evidence="1">
    <name type="scientific">marine sediment metagenome</name>
    <dbReference type="NCBI Taxonomy" id="412755"/>
    <lineage>
        <taxon>unclassified sequences</taxon>
        <taxon>metagenomes</taxon>
        <taxon>ecological metagenomes</taxon>
    </lineage>
</organism>
<dbReference type="InterPro" id="IPR011990">
    <property type="entry name" value="TPR-like_helical_dom_sf"/>
</dbReference>
<sequence length="246" mass="28192">MPHRLLADIYRARRQWDEALAEAEQAVSKDANSMTMFGVALNLDKVGRHEESVAWFEKILRLDPYPPAYFLVDSGVAYFMAERYEDALEKFKRVLERAKEGEYNLKFAHRSLAATYSMLGQVEEARHHAAELLRLDPKFSLEDFAKWFRSTYKSREDVDPYIRALHKAGLPEEPPLPLPDKPSISVLPFVNMSGDPEQEYFSDGITEEIITALSKTPKLFVIARTSSFKYKGKEVDVRTVGRELGV</sequence>
<dbReference type="SUPFAM" id="SSF48452">
    <property type="entry name" value="TPR-like"/>
    <property type="match status" value="1"/>
</dbReference>
<feature type="non-terminal residue" evidence="1">
    <location>
        <position position="246"/>
    </location>
</feature>
<dbReference type="PROSITE" id="PS50005">
    <property type="entry name" value="TPR"/>
    <property type="match status" value="1"/>
</dbReference>
<dbReference type="SMART" id="SM00028">
    <property type="entry name" value="TPR"/>
    <property type="match status" value="3"/>
</dbReference>
<reference evidence="1" key="1">
    <citation type="journal article" date="2014" name="Front. Microbiol.">
        <title>High frequency of phylogenetically diverse reductive dehalogenase-homologous genes in deep subseafloor sedimentary metagenomes.</title>
        <authorList>
            <person name="Kawai M."/>
            <person name="Futagami T."/>
            <person name="Toyoda A."/>
            <person name="Takaki Y."/>
            <person name="Nishi S."/>
            <person name="Hori S."/>
            <person name="Arai W."/>
            <person name="Tsubouchi T."/>
            <person name="Morono Y."/>
            <person name="Uchiyama I."/>
            <person name="Ito T."/>
            <person name="Fujiyama A."/>
            <person name="Inagaki F."/>
            <person name="Takami H."/>
        </authorList>
    </citation>
    <scope>NUCLEOTIDE SEQUENCE</scope>
    <source>
        <strain evidence="1">Expedition CK06-06</strain>
    </source>
</reference>
<dbReference type="AlphaFoldDB" id="X0SID5"/>
<gene>
    <name evidence="1" type="ORF">S01H1_03144</name>
</gene>
<dbReference type="Gene3D" id="1.25.40.10">
    <property type="entry name" value="Tetratricopeptide repeat domain"/>
    <property type="match status" value="1"/>
</dbReference>
<dbReference type="InterPro" id="IPR019734">
    <property type="entry name" value="TPR_rpt"/>
</dbReference>
<protein>
    <submittedName>
        <fullName evidence="1">Uncharacterized protein</fullName>
    </submittedName>
</protein>
<dbReference type="EMBL" id="BARS01001673">
    <property type="protein sequence ID" value="GAF74871.1"/>
    <property type="molecule type" value="Genomic_DNA"/>
</dbReference>